<dbReference type="AlphaFoldDB" id="A0A0U3ICP7"/>
<keyword evidence="1" id="KW-0472">Membrane</keyword>
<evidence type="ECO:0000256" key="1">
    <source>
        <dbReference type="SAM" id="Phobius"/>
    </source>
</evidence>
<dbReference type="Pfam" id="PF06772">
    <property type="entry name" value="LtrA"/>
    <property type="match status" value="1"/>
</dbReference>
<feature type="transmembrane region" description="Helical" evidence="1">
    <location>
        <begin position="279"/>
        <end position="298"/>
    </location>
</feature>
<dbReference type="KEGG" id="prr:AT705_19260"/>
<sequence length="402" mass="45242">MALENHPMWRLPRHHLDTEDAHDHVHWVELFYDLIHVVIIFLLGNFLSDHLSVSGFLGFAGLFISVWFAWADSSVFNSLYVSTDVKHRLIMASQIVTAMVMAASVPHVLGKGWMYFALAFAANRLITTYLYHRTHSLGVEESRLAHHVSRNFFILSLVFAISAFLPAPYSYVLFGIGVASIQLLYMAPKVGVLNNKRFLPRLGHMSERFALLMLIVVGEGFFKLVITLSQKGIYKVDPSVLVNFMFGGIAVFVQCWIYFDFVGNGKPKNQDKRTLVNWWLGHLFLMLSAVMVGVALAGEVKVGFWEPYPLKYGVIGCIGLASYLLCLLWIQFNIEPRVAHRFATAKVRMIGVIMALFTLVILPYVPAIIGNLLWGGALISQIAIPVTRAYLTFSKEELAKNT</sequence>
<evidence type="ECO:0000313" key="2">
    <source>
        <dbReference type="EMBL" id="ALU44903.1"/>
    </source>
</evidence>
<feature type="transmembrane region" description="Helical" evidence="1">
    <location>
        <begin position="209"/>
        <end position="228"/>
    </location>
</feature>
<protein>
    <recommendedName>
        <fullName evidence="4">Low temperature requirement protein A</fullName>
    </recommendedName>
</protein>
<dbReference type="InterPro" id="IPR010640">
    <property type="entry name" value="Low_temperature_requirement_A"/>
</dbReference>
<feature type="transmembrane region" description="Helical" evidence="1">
    <location>
        <begin position="310"/>
        <end position="330"/>
    </location>
</feature>
<feature type="transmembrane region" description="Helical" evidence="1">
    <location>
        <begin position="144"/>
        <end position="165"/>
    </location>
</feature>
<dbReference type="EMBL" id="CP013611">
    <property type="protein sequence ID" value="ALU44903.1"/>
    <property type="molecule type" value="Genomic_DNA"/>
</dbReference>
<evidence type="ECO:0000313" key="3">
    <source>
        <dbReference type="Proteomes" id="UP000069015"/>
    </source>
</evidence>
<gene>
    <name evidence="2" type="ORF">AT705_19260</name>
</gene>
<reference evidence="2 3" key="1">
    <citation type="submission" date="2015-12" db="EMBL/GenBank/DDBJ databases">
        <title>Complete genome sequence of Pseudoalteromonas rubra SCSIO 6842, harboring a conjugative plasmid.</title>
        <authorList>
            <person name="Li B."/>
            <person name="Wang X."/>
        </authorList>
    </citation>
    <scope>NUCLEOTIDE SEQUENCE [LARGE SCALE GENOMIC DNA]</scope>
    <source>
        <strain evidence="2 3">SCSIO 6842</strain>
    </source>
</reference>
<feature type="transmembrane region" description="Helical" evidence="1">
    <location>
        <begin position="89"/>
        <end position="107"/>
    </location>
</feature>
<dbReference type="PANTHER" id="PTHR36840:SF1">
    <property type="entry name" value="BLL5714 PROTEIN"/>
    <property type="match status" value="1"/>
</dbReference>
<keyword evidence="1" id="KW-1133">Transmembrane helix</keyword>
<feature type="transmembrane region" description="Helical" evidence="1">
    <location>
        <begin position="240"/>
        <end position="259"/>
    </location>
</feature>
<name>A0A0U3ICP7_9GAMM</name>
<dbReference type="RefSeq" id="WP_058797831.1">
    <property type="nucleotide sequence ID" value="NZ_CP013611.1"/>
</dbReference>
<organism evidence="2 3">
    <name type="scientific">Pseudoalteromonas rubra</name>
    <dbReference type="NCBI Taxonomy" id="43658"/>
    <lineage>
        <taxon>Bacteria</taxon>
        <taxon>Pseudomonadati</taxon>
        <taxon>Pseudomonadota</taxon>
        <taxon>Gammaproteobacteria</taxon>
        <taxon>Alteromonadales</taxon>
        <taxon>Pseudoalteromonadaceae</taxon>
        <taxon>Pseudoalteromonas</taxon>
    </lineage>
</organism>
<proteinExistence type="predicted"/>
<accession>A0A0U3ICP7</accession>
<evidence type="ECO:0008006" key="4">
    <source>
        <dbReference type="Google" id="ProtNLM"/>
    </source>
</evidence>
<dbReference type="PANTHER" id="PTHR36840">
    <property type="entry name" value="BLL5714 PROTEIN"/>
    <property type="match status" value="1"/>
</dbReference>
<feature type="transmembrane region" description="Helical" evidence="1">
    <location>
        <begin position="30"/>
        <end position="47"/>
    </location>
</feature>
<dbReference type="Proteomes" id="UP000069015">
    <property type="component" value="Chromosome 1"/>
</dbReference>
<feature type="transmembrane region" description="Helical" evidence="1">
    <location>
        <begin position="53"/>
        <end position="77"/>
    </location>
</feature>
<keyword evidence="1" id="KW-0812">Transmembrane</keyword>
<feature type="transmembrane region" description="Helical" evidence="1">
    <location>
        <begin position="350"/>
        <end position="366"/>
    </location>
</feature>
<feature type="transmembrane region" description="Helical" evidence="1">
    <location>
        <begin position="171"/>
        <end position="188"/>
    </location>
</feature>